<comment type="caution">
    <text evidence="1">The sequence shown here is derived from an EMBL/GenBank/DDBJ whole genome shotgun (WGS) entry which is preliminary data.</text>
</comment>
<dbReference type="EMBL" id="CM042027">
    <property type="protein sequence ID" value="KAI3801925.1"/>
    <property type="molecule type" value="Genomic_DNA"/>
</dbReference>
<protein>
    <submittedName>
        <fullName evidence="1">Uncharacterized protein</fullName>
    </submittedName>
</protein>
<dbReference type="Proteomes" id="UP001056120">
    <property type="component" value="Linkage Group LG10"/>
</dbReference>
<organism evidence="1 2">
    <name type="scientific">Smallanthus sonchifolius</name>
    <dbReference type="NCBI Taxonomy" id="185202"/>
    <lineage>
        <taxon>Eukaryota</taxon>
        <taxon>Viridiplantae</taxon>
        <taxon>Streptophyta</taxon>
        <taxon>Embryophyta</taxon>
        <taxon>Tracheophyta</taxon>
        <taxon>Spermatophyta</taxon>
        <taxon>Magnoliopsida</taxon>
        <taxon>eudicotyledons</taxon>
        <taxon>Gunneridae</taxon>
        <taxon>Pentapetalae</taxon>
        <taxon>asterids</taxon>
        <taxon>campanulids</taxon>
        <taxon>Asterales</taxon>
        <taxon>Asteraceae</taxon>
        <taxon>Asteroideae</taxon>
        <taxon>Heliantheae alliance</taxon>
        <taxon>Millerieae</taxon>
        <taxon>Smallanthus</taxon>
    </lineage>
</organism>
<accession>A0ACB9I364</accession>
<proteinExistence type="predicted"/>
<keyword evidence="2" id="KW-1185">Reference proteome</keyword>
<gene>
    <name evidence="1" type="ORF">L1987_30043</name>
</gene>
<reference evidence="1 2" key="2">
    <citation type="journal article" date="2022" name="Mol. Ecol. Resour.">
        <title>The genomes of chicory, endive, great burdock and yacon provide insights into Asteraceae paleo-polyploidization history and plant inulin production.</title>
        <authorList>
            <person name="Fan W."/>
            <person name="Wang S."/>
            <person name="Wang H."/>
            <person name="Wang A."/>
            <person name="Jiang F."/>
            <person name="Liu H."/>
            <person name="Zhao H."/>
            <person name="Xu D."/>
            <person name="Zhang Y."/>
        </authorList>
    </citation>
    <scope>NUCLEOTIDE SEQUENCE [LARGE SCALE GENOMIC DNA]</scope>
    <source>
        <strain evidence="2">cv. Yunnan</strain>
        <tissue evidence="1">Leaves</tissue>
    </source>
</reference>
<reference evidence="2" key="1">
    <citation type="journal article" date="2022" name="Mol. Ecol. Resour.">
        <title>The genomes of chicory, endive, great burdock and yacon provide insights into Asteraceae palaeo-polyploidization history and plant inulin production.</title>
        <authorList>
            <person name="Fan W."/>
            <person name="Wang S."/>
            <person name="Wang H."/>
            <person name="Wang A."/>
            <person name="Jiang F."/>
            <person name="Liu H."/>
            <person name="Zhao H."/>
            <person name="Xu D."/>
            <person name="Zhang Y."/>
        </authorList>
    </citation>
    <scope>NUCLEOTIDE SEQUENCE [LARGE SCALE GENOMIC DNA]</scope>
    <source>
        <strain evidence="2">cv. Yunnan</strain>
    </source>
</reference>
<evidence type="ECO:0000313" key="1">
    <source>
        <dbReference type="EMBL" id="KAI3801925.1"/>
    </source>
</evidence>
<sequence length="162" mass="17998">MVDDSSSDNLIRWGKTGNSFIVVDSLHISQSLLPAFFKHRNFSSFIRQLNTYIVRLKQEQKELEKEMLGISKRIEATERRPKQIIALLCLVAEDPEILPRMMLKTEQKRWSSVLVAVDAGGDDVRVVSGGGWGSIGVDVGGGLEDLDVRTPPPSYPLLGGDF</sequence>
<name>A0ACB9I364_9ASTR</name>
<evidence type="ECO:0000313" key="2">
    <source>
        <dbReference type="Proteomes" id="UP001056120"/>
    </source>
</evidence>